<dbReference type="OrthoDB" id="8918678at2759"/>
<dbReference type="CDD" id="cd09233">
    <property type="entry name" value="ACE1-Sec16-like"/>
    <property type="match status" value="1"/>
</dbReference>
<dbReference type="GO" id="GO:0006914">
    <property type="term" value="P:autophagy"/>
    <property type="evidence" value="ECO:0007669"/>
    <property type="project" value="UniProtKB-KW"/>
</dbReference>
<sequence>MEGSTVHTTQSTSEENVKTAGSASSLFSDSIQSPFDSLFSPTNDSNSTGQDYWQYYYSQQYQYDPSQQFDPSQQYQYDPNQQYDPSTYDSSSGYYYNNQNYDPNYDPNQAYAPNDATHDPNQTYIFNDAAYDPNQTYASNGAASAYGPNQGYDYSQYYNESNNEANDLNSAKVDNDIAAVTSVETIETNQEHKLSSVASNEGEMNNLEEEQEVNIVHRNNDDIFEYQPQDLEGPQKAELSQVDQPTSQIADNSQISAELVVSREPEEITDLTNKDTGKLDDLDDLVLGHTTSETSREVSTIELETNQATNDPALTYHYGSTEQVSYNYEYEGYLAETYTQYDNNIVGNNTNNFNYPYTGHNVSQPTIDGISGIHQSTHQYSNYDSNQPTVVNTPPPQSYSPFSAKVVVQFVPCLYPQCTGENKPSAKFCSECGRIINESSPSPIVDTPNLYQNSAVQQQYGTDNTNIVNDPLGRSKGCPIVAFGFGGKVFTMFPRTVQRFTSTDQSIPITKYTPGAFIIRTLKDIIPSSDLEDFPGPLLMDNNRGGIKAKRKHVIKYLDDQIKVAEDVLNSFAGEEVEKKNSEANTIIWHLLKIMFEHDGVLTGSPKVEEAVRHVLAPSTTKTKQDDESNFTVPADSNFDSTPSLPESSTPQSMTYSITPKTIDTLQELLLKGDRVAAINHAVNNNLWAHALIIASCVNKDQWKEVVNDFIRHELGSQLNDASQSNGRECLRVLYSLFAGNGPINQFLPHSTLLNRVTQPSPTTIFPLVPPTTNAAQLNTSANLQYSPATMNPLYSSATCDIPIESLEKWRETLAIILANRSPGDNQAISALGDMLKEFGWINAAHVCYILSPQSSTQSGIDDVNSRFTLVSNDYICNQSSRFFCDWKALRLTEIYELGLSLNNNDGLPFLQAYKLLYAWWLVDCGYLNEARRQENDYYQY</sequence>
<dbReference type="AlphaFoldDB" id="A0A9N9G875"/>
<evidence type="ECO:0000256" key="2">
    <source>
        <dbReference type="ARBA" id="ARBA00022448"/>
    </source>
</evidence>
<keyword evidence="3 6" id="KW-0256">Endoplasmic reticulum</keyword>
<dbReference type="Proteomes" id="UP000789405">
    <property type="component" value="Unassembled WGS sequence"/>
</dbReference>
<evidence type="ECO:0000259" key="8">
    <source>
        <dbReference type="Pfam" id="PF12931"/>
    </source>
</evidence>
<dbReference type="GO" id="GO:0012507">
    <property type="term" value="C:ER to Golgi transport vesicle membrane"/>
    <property type="evidence" value="ECO:0007669"/>
    <property type="project" value="TreeGrafter"/>
</dbReference>
<dbReference type="InterPro" id="IPR024340">
    <property type="entry name" value="Sec16_CCD"/>
</dbReference>
<keyword evidence="6" id="KW-0072">Autophagy</keyword>
<keyword evidence="11" id="KW-1185">Reference proteome</keyword>
<evidence type="ECO:0000256" key="5">
    <source>
        <dbReference type="ARBA" id="ARBA00024687"/>
    </source>
</evidence>
<keyword evidence="6" id="KW-0472">Membrane</keyword>
<dbReference type="GO" id="GO:0015031">
    <property type="term" value="P:protein transport"/>
    <property type="evidence" value="ECO:0007669"/>
    <property type="project" value="UniProtKB-KW"/>
</dbReference>
<dbReference type="PANTHER" id="PTHR13402:SF6">
    <property type="entry name" value="SECRETORY 16, ISOFORM I"/>
    <property type="match status" value="1"/>
</dbReference>
<feature type="region of interest" description="Disordered" evidence="7">
    <location>
        <begin position="1"/>
        <end position="25"/>
    </location>
</feature>
<organism evidence="10 11">
    <name type="scientific">Dentiscutata erythropus</name>
    <dbReference type="NCBI Taxonomy" id="1348616"/>
    <lineage>
        <taxon>Eukaryota</taxon>
        <taxon>Fungi</taxon>
        <taxon>Fungi incertae sedis</taxon>
        <taxon>Mucoromycota</taxon>
        <taxon>Glomeromycotina</taxon>
        <taxon>Glomeromycetes</taxon>
        <taxon>Diversisporales</taxon>
        <taxon>Gigasporaceae</taxon>
        <taxon>Dentiscutata</taxon>
    </lineage>
</organism>
<feature type="domain" description="Sec16 Sec23-binding" evidence="8">
    <location>
        <begin position="666"/>
        <end position="933"/>
    </location>
</feature>
<evidence type="ECO:0000259" key="9">
    <source>
        <dbReference type="Pfam" id="PF12932"/>
    </source>
</evidence>
<comment type="function">
    <text evidence="5 6">Involved in the initiation of assembly of the COPII coat required for the formation of transport vesicles from the endoplasmic reticulum (ER) and the selection of cargo molecules. Also involved in autophagy.</text>
</comment>
<dbReference type="GO" id="GO:0070971">
    <property type="term" value="C:endoplasmic reticulum exit site"/>
    <property type="evidence" value="ECO:0007669"/>
    <property type="project" value="TreeGrafter"/>
</dbReference>
<dbReference type="Pfam" id="PF12932">
    <property type="entry name" value="Sec16"/>
    <property type="match status" value="1"/>
</dbReference>
<comment type="caution">
    <text evidence="10">The sequence shown here is derived from an EMBL/GenBank/DDBJ whole genome shotgun (WGS) entry which is preliminary data.</text>
</comment>
<name>A0A9N9G875_9GLOM</name>
<protein>
    <recommendedName>
        <fullName evidence="6">Protein transport protein sec16</fullName>
    </recommendedName>
</protein>
<evidence type="ECO:0000256" key="6">
    <source>
        <dbReference type="RuleBase" id="RU364101"/>
    </source>
</evidence>
<accession>A0A9N9G875</accession>
<evidence type="ECO:0000256" key="7">
    <source>
        <dbReference type="SAM" id="MobiDB-lite"/>
    </source>
</evidence>
<keyword evidence="4 6" id="KW-0931">ER-Golgi transport</keyword>
<keyword evidence="2 6" id="KW-0813">Transport</keyword>
<dbReference type="GO" id="GO:0016192">
    <property type="term" value="P:vesicle-mediated transport"/>
    <property type="evidence" value="ECO:0007669"/>
    <property type="project" value="UniProtKB-KW"/>
</dbReference>
<keyword evidence="6" id="KW-0653">Protein transport</keyword>
<dbReference type="GO" id="GO:0005789">
    <property type="term" value="C:endoplasmic reticulum membrane"/>
    <property type="evidence" value="ECO:0007669"/>
    <property type="project" value="UniProtKB-SubCell"/>
</dbReference>
<proteinExistence type="inferred from homology"/>
<feature type="region of interest" description="Disordered" evidence="7">
    <location>
        <begin position="619"/>
        <end position="654"/>
    </location>
</feature>
<dbReference type="InterPro" id="IPR024298">
    <property type="entry name" value="Sec16_Sec23-bd"/>
</dbReference>
<evidence type="ECO:0000256" key="3">
    <source>
        <dbReference type="ARBA" id="ARBA00022824"/>
    </source>
</evidence>
<feature type="compositionally biased region" description="Polar residues" evidence="7">
    <location>
        <begin position="638"/>
        <end position="654"/>
    </location>
</feature>
<feature type="domain" description="Sec16 central conserved" evidence="9">
    <location>
        <begin position="478"/>
        <end position="600"/>
    </location>
</feature>
<evidence type="ECO:0000256" key="1">
    <source>
        <dbReference type="ARBA" id="ARBA00005927"/>
    </source>
</evidence>
<comment type="subcellular location">
    <subcellularLocation>
        <location evidence="6">Endoplasmic reticulum membrane</location>
    </subcellularLocation>
</comment>
<dbReference type="Gene3D" id="1.25.40.1030">
    <property type="match status" value="1"/>
</dbReference>
<reference evidence="10" key="1">
    <citation type="submission" date="2021-06" db="EMBL/GenBank/DDBJ databases">
        <authorList>
            <person name="Kallberg Y."/>
            <person name="Tangrot J."/>
            <person name="Rosling A."/>
        </authorList>
    </citation>
    <scope>NUCLEOTIDE SEQUENCE</scope>
    <source>
        <strain evidence="10">MA453B</strain>
    </source>
</reference>
<evidence type="ECO:0000256" key="4">
    <source>
        <dbReference type="ARBA" id="ARBA00022892"/>
    </source>
</evidence>
<comment type="similarity">
    <text evidence="1 6">Belongs to the SEC16 family.</text>
</comment>
<dbReference type="Pfam" id="PF12931">
    <property type="entry name" value="TPR_Sec16"/>
    <property type="match status" value="1"/>
</dbReference>
<dbReference type="EMBL" id="CAJVPY010003176">
    <property type="protein sequence ID" value="CAG8583915.1"/>
    <property type="molecule type" value="Genomic_DNA"/>
</dbReference>
<evidence type="ECO:0000313" key="10">
    <source>
        <dbReference type="EMBL" id="CAG8583915.1"/>
    </source>
</evidence>
<gene>
    <name evidence="10" type="ORF">DERYTH_LOCUS6829</name>
</gene>
<dbReference type="GO" id="GO:0007030">
    <property type="term" value="P:Golgi organization"/>
    <property type="evidence" value="ECO:0007669"/>
    <property type="project" value="TreeGrafter"/>
</dbReference>
<feature type="region of interest" description="Disordered" evidence="7">
    <location>
        <begin position="65"/>
        <end position="118"/>
    </location>
</feature>
<dbReference type="PANTHER" id="PTHR13402">
    <property type="entry name" value="RGPR-RELATED"/>
    <property type="match status" value="1"/>
</dbReference>
<evidence type="ECO:0000313" key="11">
    <source>
        <dbReference type="Proteomes" id="UP000789405"/>
    </source>
</evidence>
<dbReference type="GO" id="GO:0070973">
    <property type="term" value="P:protein localization to endoplasmic reticulum exit site"/>
    <property type="evidence" value="ECO:0007669"/>
    <property type="project" value="TreeGrafter"/>
</dbReference>
<feature type="compositionally biased region" description="Low complexity" evidence="7">
    <location>
        <begin position="65"/>
        <end position="109"/>
    </location>
</feature>